<sequence length="396" mass="44903">MNITRPLTLIYKLTLRLLKVQLKCNPFLTAKKGTFCTMNSSESRGIIHKVLLNKDKYYIFKKILRALYGYFSSATLRLIVQCPAPLFFLIDPIMYINTVQFLPDPWISLCIYEGVLVSPWRLSKNPPTSSAGQPECYCGPKGQPKIGNRSFTNLQCVMTEFINNMSILCQRRILLKNVKIMRIGTLKRSVVVRECLISLMLYHSPVPHMPFLILWVGHTISDVRVIGPAGGRNCEHEVYRDFFQLYLTMFLGNVRCLKVDLITIVWTGVSGSLDIIKGSHNYIDMTSISSHGHSGLVVLQTYSQKGIDKNTLKMLSVPKNTENKAVGIMKPGHTFTIEPMISEGTWKDEQWPDNWTAVTADGKLSAQFEETLLVTDIGVEVLTRRRNKGGQPYFKD</sequence>
<accession>A0AAV2PTS3</accession>
<dbReference type="PANTHER" id="PTHR43330">
    <property type="entry name" value="METHIONINE AMINOPEPTIDASE"/>
    <property type="match status" value="1"/>
</dbReference>
<organism evidence="1 2">
    <name type="scientific">Meganyctiphanes norvegica</name>
    <name type="common">Northern krill</name>
    <name type="synonym">Thysanopoda norvegica</name>
    <dbReference type="NCBI Taxonomy" id="48144"/>
    <lineage>
        <taxon>Eukaryota</taxon>
        <taxon>Metazoa</taxon>
        <taxon>Ecdysozoa</taxon>
        <taxon>Arthropoda</taxon>
        <taxon>Crustacea</taxon>
        <taxon>Multicrustacea</taxon>
        <taxon>Malacostraca</taxon>
        <taxon>Eumalacostraca</taxon>
        <taxon>Eucarida</taxon>
        <taxon>Euphausiacea</taxon>
        <taxon>Euphausiidae</taxon>
        <taxon>Meganyctiphanes</taxon>
    </lineage>
</organism>
<feature type="non-terminal residue" evidence="1">
    <location>
        <position position="396"/>
    </location>
</feature>
<reference evidence="1 2" key="1">
    <citation type="submission" date="2024-05" db="EMBL/GenBank/DDBJ databases">
        <authorList>
            <person name="Wallberg A."/>
        </authorList>
    </citation>
    <scope>NUCLEOTIDE SEQUENCE [LARGE SCALE GENOMIC DNA]</scope>
</reference>
<name>A0AAV2PTS3_MEGNR</name>
<keyword evidence="2" id="KW-1185">Reference proteome</keyword>
<dbReference type="PANTHER" id="PTHR43330:SF7">
    <property type="entry name" value="METHIONINE AMINOPEPTIDASE 1"/>
    <property type="match status" value="1"/>
</dbReference>
<evidence type="ECO:0000313" key="2">
    <source>
        <dbReference type="Proteomes" id="UP001497623"/>
    </source>
</evidence>
<dbReference type="SUPFAM" id="SSF55920">
    <property type="entry name" value="Creatinase/aminopeptidase"/>
    <property type="match status" value="1"/>
</dbReference>
<evidence type="ECO:0000313" key="1">
    <source>
        <dbReference type="EMBL" id="CAL4065167.1"/>
    </source>
</evidence>
<dbReference type="Gene3D" id="3.90.230.10">
    <property type="entry name" value="Creatinase/methionine aminopeptidase superfamily"/>
    <property type="match status" value="1"/>
</dbReference>
<protein>
    <submittedName>
        <fullName evidence="1">Uncharacterized protein</fullName>
    </submittedName>
</protein>
<proteinExistence type="predicted"/>
<dbReference type="InterPro" id="IPR036005">
    <property type="entry name" value="Creatinase/aminopeptidase-like"/>
</dbReference>
<dbReference type="EMBL" id="CAXKWB010001706">
    <property type="protein sequence ID" value="CAL4065167.1"/>
    <property type="molecule type" value="Genomic_DNA"/>
</dbReference>
<comment type="caution">
    <text evidence="1">The sequence shown here is derived from an EMBL/GenBank/DDBJ whole genome shotgun (WGS) entry which is preliminary data.</text>
</comment>
<dbReference type="GO" id="GO:0070006">
    <property type="term" value="F:metalloaminopeptidase activity"/>
    <property type="evidence" value="ECO:0007669"/>
    <property type="project" value="TreeGrafter"/>
</dbReference>
<dbReference type="Proteomes" id="UP001497623">
    <property type="component" value="Unassembled WGS sequence"/>
</dbReference>
<gene>
    <name evidence="1" type="ORF">MNOR_LOCUS4625</name>
</gene>
<dbReference type="AlphaFoldDB" id="A0AAV2PTS3"/>
<dbReference type="GO" id="GO:0005829">
    <property type="term" value="C:cytosol"/>
    <property type="evidence" value="ECO:0007669"/>
    <property type="project" value="TreeGrafter"/>
</dbReference>